<comment type="caution">
    <text evidence="2">The sequence shown here is derived from an EMBL/GenBank/DDBJ whole genome shotgun (WGS) entry which is preliminary data.</text>
</comment>
<gene>
    <name evidence="2" type="ORF">F8O01_11470</name>
</gene>
<feature type="compositionally biased region" description="Basic and acidic residues" evidence="1">
    <location>
        <begin position="329"/>
        <end position="348"/>
    </location>
</feature>
<feature type="region of interest" description="Disordered" evidence="1">
    <location>
        <begin position="91"/>
        <end position="120"/>
    </location>
</feature>
<feature type="compositionally biased region" description="Low complexity" evidence="1">
    <location>
        <begin position="95"/>
        <end position="108"/>
    </location>
</feature>
<dbReference type="Pfam" id="PF12642">
    <property type="entry name" value="TpcC"/>
    <property type="match status" value="1"/>
</dbReference>
<sequence length="722" mass="76484">MRVTTLRGVTTPNVPRSIGRSAHRRCQWSEKSVTQRWVVSVVHMECSFEARRTDDDPHDPLVGFLNDSPSTGKPLMSDVPELTWNRSSDVEHLAGRSSDNGNTSTGSTNDREARGAHDRGVCMERVPARRGDAPDRAGTVARRGARARRRAARAHREDATRRFAHLARHRVGHVGGGPPPGGCTVGVRLPGRLRGRGDGTGGRGWNSDLGTSRAGGERPRRGERDDEYPDDEQWGDEQWGDEQWADEQWGDEQWTDERRGDERTGDERPGDGWDEEWDEGWGDGPVDDGSGDRERPGSRDGGRRGRSVGGRRRPGQRAGGARGTRVQRAPREAPPRDRRSDRGDDDGAVRAVPRRRAWHRRATGRGDTTDAPRHETGPARTSAWTAGRARATTAQAVVLWLAIACGPIALVGSLLAPEPTVAPPAVVQEPVGPSPVEVRAGAVATGFVGAWLAATRDDRAGLDAFMPGLDVTTTVATPSRDLALAAVETVGGRDVVSVTVAATVLEGGTDGASAWHRRYYLVAVEASETGPMTVLAAPALVPAPETDTAARPWGVELASSDPVVQATGLFLTSLLTGGSDLDRFIAPGAPIAPVVPAPYVTVQLAEVRSGASPSPAPADGASVQVSAELTAVTATESTRSLQYWLTLSARDGRWEVASIDLAPGPVEPVASTSQPTASAPADGTDGPHGTAEPEDTTAPAPSGAGDDTDRPAEPETTTETEP</sequence>
<evidence type="ECO:0000313" key="3">
    <source>
        <dbReference type="Proteomes" id="UP000467240"/>
    </source>
</evidence>
<dbReference type="EMBL" id="WBJZ01000014">
    <property type="protein sequence ID" value="KAB1655618.1"/>
    <property type="molecule type" value="Genomic_DNA"/>
</dbReference>
<feature type="compositionally biased region" description="Basic and acidic residues" evidence="1">
    <location>
        <begin position="109"/>
        <end position="120"/>
    </location>
</feature>
<feature type="compositionally biased region" description="Basic residues" evidence="1">
    <location>
        <begin position="352"/>
        <end position="363"/>
    </location>
</feature>
<feature type="compositionally biased region" description="Basic and acidic residues" evidence="1">
    <location>
        <begin position="367"/>
        <end position="377"/>
    </location>
</feature>
<feature type="region of interest" description="Disordered" evidence="1">
    <location>
        <begin position="170"/>
        <end position="387"/>
    </location>
</feature>
<reference evidence="2 3" key="1">
    <citation type="submission" date="2019-09" db="EMBL/GenBank/DDBJ databases">
        <title>Phylogeny of genus Pseudoclavibacter and closely related genus.</title>
        <authorList>
            <person name="Li Y."/>
        </authorList>
    </citation>
    <scope>NUCLEOTIDE SEQUENCE [LARGE SCALE GENOMIC DNA]</scope>
    <source>
        <strain evidence="2 3">DSM 23821</strain>
    </source>
</reference>
<feature type="compositionally biased region" description="Acidic residues" evidence="1">
    <location>
        <begin position="225"/>
        <end position="254"/>
    </location>
</feature>
<evidence type="ECO:0008006" key="4">
    <source>
        <dbReference type="Google" id="ProtNLM"/>
    </source>
</evidence>
<feature type="region of interest" description="Disordered" evidence="1">
    <location>
        <begin position="665"/>
        <end position="722"/>
    </location>
</feature>
<dbReference type="Proteomes" id="UP000467240">
    <property type="component" value="Unassembled WGS sequence"/>
</dbReference>
<feature type="compositionally biased region" description="Basic and acidic residues" evidence="1">
    <location>
        <begin position="215"/>
        <end position="224"/>
    </location>
</feature>
<feature type="compositionally biased region" description="Basic and acidic residues" evidence="1">
    <location>
        <begin position="255"/>
        <end position="271"/>
    </location>
</feature>
<accession>A0A7J5BPZ0</accession>
<evidence type="ECO:0000313" key="2">
    <source>
        <dbReference type="EMBL" id="KAB1655618.1"/>
    </source>
</evidence>
<proteinExistence type="predicted"/>
<name>A0A7J5BPZ0_9MICO</name>
<keyword evidence="3" id="KW-1185">Reference proteome</keyword>
<evidence type="ECO:0000256" key="1">
    <source>
        <dbReference type="SAM" id="MobiDB-lite"/>
    </source>
</evidence>
<feature type="compositionally biased region" description="Acidic residues" evidence="1">
    <location>
        <begin position="272"/>
        <end position="281"/>
    </location>
</feature>
<organism evidence="2 3">
    <name type="scientific">Pseudoclavibacter chungangensis</name>
    <dbReference type="NCBI Taxonomy" id="587635"/>
    <lineage>
        <taxon>Bacteria</taxon>
        <taxon>Bacillati</taxon>
        <taxon>Actinomycetota</taxon>
        <taxon>Actinomycetes</taxon>
        <taxon>Micrococcales</taxon>
        <taxon>Microbacteriaceae</taxon>
        <taxon>Pseudoclavibacter</taxon>
    </lineage>
</organism>
<protein>
    <recommendedName>
        <fullName evidence="4">Conjugal transfer protein</fullName>
    </recommendedName>
</protein>
<feature type="compositionally biased region" description="Basic residues" evidence="1">
    <location>
        <begin position="304"/>
        <end position="315"/>
    </location>
</feature>
<dbReference type="InterPro" id="IPR024735">
    <property type="entry name" value="TcpC"/>
</dbReference>
<feature type="compositionally biased region" description="Basic and acidic residues" evidence="1">
    <location>
        <begin position="290"/>
        <end position="303"/>
    </location>
</feature>
<dbReference type="OrthoDB" id="4545310at2"/>
<dbReference type="AlphaFoldDB" id="A0A7J5BPZ0"/>
<feature type="compositionally biased region" description="Low complexity" evidence="1">
    <location>
        <begin position="670"/>
        <end position="681"/>
    </location>
</feature>